<evidence type="ECO:0000256" key="7">
    <source>
        <dbReference type="ARBA" id="ARBA00047899"/>
    </source>
</evidence>
<dbReference type="EC" id="2.7.11.1" evidence="1"/>
<keyword evidence="2" id="KW-0723">Serine/threonine-protein kinase</keyword>
<dbReference type="GO" id="GO:0000245">
    <property type="term" value="P:spliceosomal complex assembly"/>
    <property type="evidence" value="ECO:0007669"/>
    <property type="project" value="TreeGrafter"/>
</dbReference>
<evidence type="ECO:0000256" key="6">
    <source>
        <dbReference type="ARBA" id="ARBA00022840"/>
    </source>
</evidence>
<organism evidence="11 12">
    <name type="scientific">Venustampulla echinocandica</name>
    <dbReference type="NCBI Taxonomy" id="2656787"/>
    <lineage>
        <taxon>Eukaryota</taxon>
        <taxon>Fungi</taxon>
        <taxon>Dikarya</taxon>
        <taxon>Ascomycota</taxon>
        <taxon>Pezizomycotina</taxon>
        <taxon>Leotiomycetes</taxon>
        <taxon>Helotiales</taxon>
        <taxon>Pleuroascaceae</taxon>
        <taxon>Venustampulla</taxon>
    </lineage>
</organism>
<dbReference type="PANTHER" id="PTHR47634">
    <property type="entry name" value="PROTEIN KINASE DOMAIN-CONTAINING PROTEIN-RELATED"/>
    <property type="match status" value="1"/>
</dbReference>
<dbReference type="InterPro" id="IPR011009">
    <property type="entry name" value="Kinase-like_dom_sf"/>
</dbReference>
<dbReference type="Gene3D" id="1.10.510.10">
    <property type="entry name" value="Transferase(Phosphotransferase) domain 1"/>
    <property type="match status" value="1"/>
</dbReference>
<gene>
    <name evidence="11" type="ORF">BP5553_07163</name>
</gene>
<dbReference type="PROSITE" id="PS00107">
    <property type="entry name" value="PROTEIN_KINASE_ATP"/>
    <property type="match status" value="1"/>
</dbReference>
<evidence type="ECO:0000256" key="8">
    <source>
        <dbReference type="ARBA" id="ARBA00048679"/>
    </source>
</evidence>
<dbReference type="GeneID" id="43600012"/>
<dbReference type="SMART" id="SM00220">
    <property type="entry name" value="S_TKc"/>
    <property type="match status" value="1"/>
</dbReference>
<dbReference type="EMBL" id="NPIC01000006">
    <property type="protein sequence ID" value="RDL35232.1"/>
    <property type="molecule type" value="Genomic_DNA"/>
</dbReference>
<reference evidence="11 12" key="1">
    <citation type="journal article" date="2018" name="IMA Fungus">
        <title>IMA Genome-F 9: Draft genome sequence of Annulohypoxylon stygium, Aspergillus mulundensis, Berkeleyomyces basicola (syn. Thielaviopsis basicola), Ceratocystis smalleyi, two Cercospora beticola strains, Coleophoma cylindrospora, Fusarium fracticaudum, Phialophora cf. hyalina, and Morchella septimelata.</title>
        <authorList>
            <person name="Wingfield B.D."/>
            <person name="Bills G.F."/>
            <person name="Dong Y."/>
            <person name="Huang W."/>
            <person name="Nel W.J."/>
            <person name="Swalarsk-Parry B.S."/>
            <person name="Vaghefi N."/>
            <person name="Wilken P.M."/>
            <person name="An Z."/>
            <person name="de Beer Z.W."/>
            <person name="De Vos L."/>
            <person name="Chen L."/>
            <person name="Duong T.A."/>
            <person name="Gao Y."/>
            <person name="Hammerbacher A."/>
            <person name="Kikkert J.R."/>
            <person name="Li Y."/>
            <person name="Li H."/>
            <person name="Li K."/>
            <person name="Li Q."/>
            <person name="Liu X."/>
            <person name="Ma X."/>
            <person name="Naidoo K."/>
            <person name="Pethybridge S.J."/>
            <person name="Sun J."/>
            <person name="Steenkamp E.T."/>
            <person name="van der Nest M.A."/>
            <person name="van Wyk S."/>
            <person name="Wingfield M.J."/>
            <person name="Xiong C."/>
            <person name="Yue Q."/>
            <person name="Zhang X."/>
        </authorList>
    </citation>
    <scope>NUCLEOTIDE SEQUENCE [LARGE SCALE GENOMIC DNA]</scope>
    <source>
        <strain evidence="11 12">BP 5553</strain>
    </source>
</reference>
<dbReference type="RefSeq" id="XP_031868055.1">
    <property type="nucleotide sequence ID" value="XM_032015786.1"/>
</dbReference>
<dbReference type="Pfam" id="PF00069">
    <property type="entry name" value="Pkinase"/>
    <property type="match status" value="1"/>
</dbReference>
<dbReference type="GO" id="GO:0050684">
    <property type="term" value="P:regulation of mRNA processing"/>
    <property type="evidence" value="ECO:0007669"/>
    <property type="project" value="TreeGrafter"/>
</dbReference>
<evidence type="ECO:0000259" key="10">
    <source>
        <dbReference type="PROSITE" id="PS50011"/>
    </source>
</evidence>
<dbReference type="PROSITE" id="PS50011">
    <property type="entry name" value="PROTEIN_KINASE_DOM"/>
    <property type="match status" value="1"/>
</dbReference>
<comment type="catalytic activity">
    <reaction evidence="7">
        <text>L-threonyl-[protein] + ATP = O-phospho-L-threonyl-[protein] + ADP + H(+)</text>
        <dbReference type="Rhea" id="RHEA:46608"/>
        <dbReference type="Rhea" id="RHEA-COMP:11060"/>
        <dbReference type="Rhea" id="RHEA-COMP:11605"/>
        <dbReference type="ChEBI" id="CHEBI:15378"/>
        <dbReference type="ChEBI" id="CHEBI:30013"/>
        <dbReference type="ChEBI" id="CHEBI:30616"/>
        <dbReference type="ChEBI" id="CHEBI:61977"/>
        <dbReference type="ChEBI" id="CHEBI:456216"/>
        <dbReference type="EC" id="2.7.11.1"/>
    </reaction>
</comment>
<evidence type="ECO:0000313" key="11">
    <source>
        <dbReference type="EMBL" id="RDL35232.1"/>
    </source>
</evidence>
<proteinExistence type="predicted"/>
<name>A0A370TIR4_9HELO</name>
<dbReference type="AlphaFoldDB" id="A0A370TIR4"/>
<dbReference type="PANTHER" id="PTHR47634:SF9">
    <property type="entry name" value="PROTEIN KINASE DOMAIN-CONTAINING PROTEIN-RELATED"/>
    <property type="match status" value="1"/>
</dbReference>
<feature type="domain" description="Protein kinase" evidence="10">
    <location>
        <begin position="82"/>
        <end position="413"/>
    </location>
</feature>
<keyword evidence="6 9" id="KW-0067">ATP-binding</keyword>
<keyword evidence="12" id="KW-1185">Reference proteome</keyword>
<dbReference type="SUPFAM" id="SSF56112">
    <property type="entry name" value="Protein kinase-like (PK-like)"/>
    <property type="match status" value="1"/>
</dbReference>
<comment type="caution">
    <text evidence="11">The sequence shown here is derived from an EMBL/GenBank/DDBJ whole genome shotgun (WGS) entry which is preliminary data.</text>
</comment>
<dbReference type="Gene3D" id="3.30.200.20">
    <property type="entry name" value="Phosphorylase Kinase, domain 1"/>
    <property type="match status" value="1"/>
</dbReference>
<sequence>MFARRLFHRSPSPRPYLYPSALMSRFAVASQAHYSTLLQPRKFPSGFEAINPSEKVEEEQLPFYNRDNYYPMRIGEVIKDCYQVVAKLGYGTNSTVWLCRDLREQKYWVLKVHVNTLKHNQELEVFGYLPGVSTEHLGKAHIRQLEDSFKLKGPNGKHNVFVMIPLGMSLRTLQEIQKDNLFPQTIVVKSLDQVLSGLDFLHESDVIHTDNLLIAITNDSVLSEVEDDEIRQPSARKQVGDTFTYVSRYMLGGAGLLTICDLGQARIGSEHSGNAMPVPYRAPEVILNMKWGNSVDIWSVGLLAWDLLERESLFRVYDHESEEQNNAFHLATMTALLGPPPSEFLNRSKETSKYWDEDGKWKGPAPLPTGKTLESLANTLTGDDRDRFLDFVRSLLCWLPEERLTAGQTYYHP</sequence>
<evidence type="ECO:0000256" key="3">
    <source>
        <dbReference type="ARBA" id="ARBA00022679"/>
    </source>
</evidence>
<comment type="catalytic activity">
    <reaction evidence="8">
        <text>L-seryl-[protein] + ATP = O-phospho-L-seryl-[protein] + ADP + H(+)</text>
        <dbReference type="Rhea" id="RHEA:17989"/>
        <dbReference type="Rhea" id="RHEA-COMP:9863"/>
        <dbReference type="Rhea" id="RHEA-COMP:11604"/>
        <dbReference type="ChEBI" id="CHEBI:15378"/>
        <dbReference type="ChEBI" id="CHEBI:29999"/>
        <dbReference type="ChEBI" id="CHEBI:30616"/>
        <dbReference type="ChEBI" id="CHEBI:83421"/>
        <dbReference type="ChEBI" id="CHEBI:456216"/>
        <dbReference type="EC" id="2.7.11.1"/>
    </reaction>
</comment>
<evidence type="ECO:0000256" key="4">
    <source>
        <dbReference type="ARBA" id="ARBA00022741"/>
    </source>
</evidence>
<dbReference type="GO" id="GO:0005524">
    <property type="term" value="F:ATP binding"/>
    <property type="evidence" value="ECO:0007669"/>
    <property type="project" value="UniProtKB-UniRule"/>
</dbReference>
<accession>A0A370TIR4</accession>
<evidence type="ECO:0000256" key="5">
    <source>
        <dbReference type="ARBA" id="ARBA00022777"/>
    </source>
</evidence>
<evidence type="ECO:0000256" key="9">
    <source>
        <dbReference type="PROSITE-ProRule" id="PRU10141"/>
    </source>
</evidence>
<feature type="binding site" evidence="9">
    <location>
        <position position="111"/>
    </location>
    <ligand>
        <name>ATP</name>
        <dbReference type="ChEBI" id="CHEBI:30616"/>
    </ligand>
</feature>
<protein>
    <recommendedName>
        <fullName evidence="1">non-specific serine/threonine protein kinase</fullName>
        <ecNumber evidence="1">2.7.11.1</ecNumber>
    </recommendedName>
</protein>
<evidence type="ECO:0000313" key="12">
    <source>
        <dbReference type="Proteomes" id="UP000254866"/>
    </source>
</evidence>
<keyword evidence="3" id="KW-0808">Transferase</keyword>
<dbReference type="InterPro" id="IPR017441">
    <property type="entry name" value="Protein_kinase_ATP_BS"/>
</dbReference>
<dbReference type="InterPro" id="IPR000719">
    <property type="entry name" value="Prot_kinase_dom"/>
</dbReference>
<keyword evidence="4 9" id="KW-0547">Nucleotide-binding</keyword>
<keyword evidence="5" id="KW-0418">Kinase</keyword>
<dbReference type="GO" id="GO:0004674">
    <property type="term" value="F:protein serine/threonine kinase activity"/>
    <property type="evidence" value="ECO:0007669"/>
    <property type="project" value="UniProtKB-KW"/>
</dbReference>
<dbReference type="InterPro" id="IPR051334">
    <property type="entry name" value="SRPK"/>
</dbReference>
<dbReference type="Proteomes" id="UP000254866">
    <property type="component" value="Unassembled WGS sequence"/>
</dbReference>
<evidence type="ECO:0000256" key="2">
    <source>
        <dbReference type="ARBA" id="ARBA00022527"/>
    </source>
</evidence>
<dbReference type="OrthoDB" id="5979581at2759"/>
<evidence type="ECO:0000256" key="1">
    <source>
        <dbReference type="ARBA" id="ARBA00012513"/>
    </source>
</evidence>